<dbReference type="AlphaFoldDB" id="A0A6A2ZTK1"/>
<gene>
    <name evidence="2" type="ORF">F3Y22_tig00110729pilonHSYRG00104</name>
</gene>
<name>A0A6A2ZTK1_HIBSY</name>
<evidence type="ECO:0000313" key="2">
    <source>
        <dbReference type="EMBL" id="KAE8695234.1"/>
    </source>
</evidence>
<organism evidence="2 3">
    <name type="scientific">Hibiscus syriacus</name>
    <name type="common">Rose of Sharon</name>
    <dbReference type="NCBI Taxonomy" id="106335"/>
    <lineage>
        <taxon>Eukaryota</taxon>
        <taxon>Viridiplantae</taxon>
        <taxon>Streptophyta</taxon>
        <taxon>Embryophyta</taxon>
        <taxon>Tracheophyta</taxon>
        <taxon>Spermatophyta</taxon>
        <taxon>Magnoliopsida</taxon>
        <taxon>eudicotyledons</taxon>
        <taxon>Gunneridae</taxon>
        <taxon>Pentapetalae</taxon>
        <taxon>rosids</taxon>
        <taxon>malvids</taxon>
        <taxon>Malvales</taxon>
        <taxon>Malvaceae</taxon>
        <taxon>Malvoideae</taxon>
        <taxon>Hibiscus</taxon>
    </lineage>
</organism>
<protein>
    <submittedName>
        <fullName evidence="2">Uncharacterized protein</fullName>
    </submittedName>
</protein>
<comment type="caution">
    <text evidence="2">The sequence shown here is derived from an EMBL/GenBank/DDBJ whole genome shotgun (WGS) entry which is preliminary data.</text>
</comment>
<keyword evidence="3" id="KW-1185">Reference proteome</keyword>
<accession>A0A6A2ZTK1</accession>
<evidence type="ECO:0000256" key="1">
    <source>
        <dbReference type="SAM" id="SignalP"/>
    </source>
</evidence>
<feature type="signal peptide" evidence="1">
    <location>
        <begin position="1"/>
        <end position="26"/>
    </location>
</feature>
<keyword evidence="1" id="KW-0732">Signal</keyword>
<feature type="chain" id="PRO_5025547125" evidence="1">
    <location>
        <begin position="27"/>
        <end position="144"/>
    </location>
</feature>
<sequence length="144" mass="15686">MGYHLERSTCLYLTILVMTMMIPSNASHSPMGSAGLFYCNGSAVECLGGDDIGFELLMESETRRIVQQRGGRTTTNTLNLADAACNRDKIGAYLCTPSVNKGVKRSENCGNVEGKCTIVSATNNRNEWLICHYSAIYFALISSV</sequence>
<proteinExistence type="predicted"/>
<reference evidence="2" key="1">
    <citation type="submission" date="2019-09" db="EMBL/GenBank/DDBJ databases">
        <title>Draft genome information of white flower Hibiscus syriacus.</title>
        <authorList>
            <person name="Kim Y.-M."/>
        </authorList>
    </citation>
    <scope>NUCLEOTIDE SEQUENCE [LARGE SCALE GENOMIC DNA]</scope>
    <source>
        <strain evidence="2">YM2019G1</strain>
    </source>
</reference>
<dbReference type="Proteomes" id="UP000436088">
    <property type="component" value="Unassembled WGS sequence"/>
</dbReference>
<evidence type="ECO:0000313" key="3">
    <source>
        <dbReference type="Proteomes" id="UP000436088"/>
    </source>
</evidence>
<dbReference type="EMBL" id="VEPZ02001092">
    <property type="protein sequence ID" value="KAE8695234.1"/>
    <property type="molecule type" value="Genomic_DNA"/>
</dbReference>